<dbReference type="PANTHER" id="PTHR28008:SF1">
    <property type="entry name" value="DOMAIN PROTEIN, PUTATIVE (AFU_ORTHOLOGUE AFUA_3G10980)-RELATED"/>
    <property type="match status" value="1"/>
</dbReference>
<evidence type="ECO:0000256" key="1">
    <source>
        <dbReference type="SAM" id="Phobius"/>
    </source>
</evidence>
<accession>A0A429Y7T8</accession>
<proteinExistence type="predicted"/>
<feature type="transmembrane region" description="Helical" evidence="1">
    <location>
        <begin position="53"/>
        <end position="72"/>
    </location>
</feature>
<sequence>MKKSHLWLIAAVAWATAIFIATQSPSSTGGNTQFLIEKFLRLTPEQAALINLAFRKFVHLAAFGLLAFLLYNSFEKRKYFLAWFITTIYAATDEIHQSFVSDRTASIWDVCLDSLGALIVLGLIKALNQRSYKKA</sequence>
<feature type="domain" description="VanZ-like" evidence="2">
    <location>
        <begin position="8"/>
        <end position="126"/>
    </location>
</feature>
<evidence type="ECO:0000259" key="2">
    <source>
        <dbReference type="Pfam" id="PF04892"/>
    </source>
</evidence>
<evidence type="ECO:0000313" key="4">
    <source>
        <dbReference type="Proteomes" id="UP000287156"/>
    </source>
</evidence>
<gene>
    <name evidence="3" type="ORF">D4T97_003010</name>
</gene>
<evidence type="ECO:0000313" key="3">
    <source>
        <dbReference type="EMBL" id="RST77470.1"/>
    </source>
</evidence>
<dbReference type="PANTHER" id="PTHR28008">
    <property type="entry name" value="DOMAIN PROTEIN, PUTATIVE (AFU_ORTHOLOGUE AFUA_3G10980)-RELATED"/>
    <property type="match status" value="1"/>
</dbReference>
<dbReference type="RefSeq" id="WP_126047499.1">
    <property type="nucleotide sequence ID" value="NZ_QYTV02000001.1"/>
</dbReference>
<name>A0A429Y7T8_9BACI</name>
<feature type="transmembrane region" description="Helical" evidence="1">
    <location>
        <begin position="79"/>
        <end position="99"/>
    </location>
</feature>
<keyword evidence="1" id="KW-0472">Membrane</keyword>
<protein>
    <submittedName>
        <fullName evidence="3">VanZ family protein</fullName>
    </submittedName>
</protein>
<keyword evidence="1" id="KW-1133">Transmembrane helix</keyword>
<keyword evidence="4" id="KW-1185">Reference proteome</keyword>
<dbReference type="NCBIfam" id="NF037970">
    <property type="entry name" value="vanZ_1"/>
    <property type="match status" value="1"/>
</dbReference>
<organism evidence="3 4">
    <name type="scientific">Siminovitchia acidinfaciens</name>
    <dbReference type="NCBI Taxonomy" id="2321395"/>
    <lineage>
        <taxon>Bacteria</taxon>
        <taxon>Bacillati</taxon>
        <taxon>Bacillota</taxon>
        <taxon>Bacilli</taxon>
        <taxon>Bacillales</taxon>
        <taxon>Bacillaceae</taxon>
        <taxon>Siminovitchia</taxon>
    </lineage>
</organism>
<dbReference type="AlphaFoldDB" id="A0A429Y7T8"/>
<dbReference type="OrthoDB" id="291892at2"/>
<keyword evidence="1" id="KW-0812">Transmembrane</keyword>
<feature type="transmembrane region" description="Helical" evidence="1">
    <location>
        <begin position="105"/>
        <end position="124"/>
    </location>
</feature>
<reference evidence="3" key="1">
    <citation type="submission" date="2018-12" db="EMBL/GenBank/DDBJ databases">
        <authorList>
            <person name="Sun L."/>
            <person name="Chen Z."/>
        </authorList>
    </citation>
    <scope>NUCLEOTIDE SEQUENCE [LARGE SCALE GENOMIC DNA]</scope>
    <source>
        <strain evidence="3">3-2-2</strain>
    </source>
</reference>
<dbReference type="InterPro" id="IPR006976">
    <property type="entry name" value="VanZ-like"/>
</dbReference>
<dbReference type="EMBL" id="QYTV02000001">
    <property type="protein sequence ID" value="RST77470.1"/>
    <property type="molecule type" value="Genomic_DNA"/>
</dbReference>
<dbReference type="Pfam" id="PF04892">
    <property type="entry name" value="VanZ"/>
    <property type="match status" value="1"/>
</dbReference>
<comment type="caution">
    <text evidence="3">The sequence shown here is derived from an EMBL/GenBank/DDBJ whole genome shotgun (WGS) entry which is preliminary data.</text>
</comment>
<dbReference type="Proteomes" id="UP000287156">
    <property type="component" value="Unassembled WGS sequence"/>
</dbReference>